<dbReference type="PANTHER" id="PTHR23402">
    <property type="entry name" value="PROTEASE FAMILY C15 PYROGLUTAMYL-PEPTIDASE I-RELATED"/>
    <property type="match status" value="1"/>
</dbReference>
<reference evidence="11" key="1">
    <citation type="submission" date="2020-12" db="EMBL/GenBank/DDBJ databases">
        <title>The genome sequence of Inhella sp. 4Y17.</title>
        <authorList>
            <person name="Liu Y."/>
        </authorList>
    </citation>
    <scope>NUCLEOTIDE SEQUENCE</scope>
    <source>
        <strain evidence="11">4Y10</strain>
    </source>
</reference>
<evidence type="ECO:0000256" key="4">
    <source>
        <dbReference type="ARBA" id="ARBA00006641"/>
    </source>
</evidence>
<evidence type="ECO:0000313" key="11">
    <source>
        <dbReference type="EMBL" id="MBH9553611.1"/>
    </source>
</evidence>
<protein>
    <recommendedName>
        <fullName evidence="9">Pyroglutamyl-peptidase I</fullName>
        <ecNumber evidence="9">3.4.19.3</ecNumber>
    </recommendedName>
</protein>
<keyword evidence="8" id="KW-0788">Thiol protease</keyword>
<dbReference type="Proteomes" id="UP000620139">
    <property type="component" value="Unassembled WGS sequence"/>
</dbReference>
<accession>A0A931NFJ2</accession>
<evidence type="ECO:0000256" key="6">
    <source>
        <dbReference type="ARBA" id="ARBA00022670"/>
    </source>
</evidence>
<dbReference type="PROSITE" id="PS01333">
    <property type="entry name" value="PYRASE_GLU"/>
    <property type="match status" value="1"/>
</dbReference>
<dbReference type="InterPro" id="IPR016125">
    <property type="entry name" value="Peptidase_C15-like"/>
</dbReference>
<dbReference type="PANTHER" id="PTHR23402:SF1">
    <property type="entry name" value="PYROGLUTAMYL-PEPTIDASE I"/>
    <property type="match status" value="1"/>
</dbReference>
<feature type="active site" evidence="9">
    <location>
        <position position="83"/>
    </location>
</feature>
<name>A0A931NFJ2_9BURK</name>
<evidence type="ECO:0000256" key="9">
    <source>
        <dbReference type="PROSITE-ProRule" id="PRU10076"/>
    </source>
</evidence>
<gene>
    <name evidence="11" type="primary">pcp</name>
    <name evidence="11" type="ORF">I7X43_12240</name>
</gene>
<dbReference type="InterPro" id="IPR036440">
    <property type="entry name" value="Peptidase_C15-like_sf"/>
</dbReference>
<evidence type="ECO:0000256" key="7">
    <source>
        <dbReference type="ARBA" id="ARBA00022801"/>
    </source>
</evidence>
<evidence type="ECO:0000256" key="8">
    <source>
        <dbReference type="ARBA" id="ARBA00022807"/>
    </source>
</evidence>
<dbReference type="EMBL" id="JAEDAL010000006">
    <property type="protein sequence ID" value="MBH9553611.1"/>
    <property type="molecule type" value="Genomic_DNA"/>
</dbReference>
<keyword evidence="5" id="KW-0963">Cytoplasm</keyword>
<dbReference type="InterPro" id="IPR029762">
    <property type="entry name" value="PGP-I_bact-type"/>
</dbReference>
<dbReference type="InterPro" id="IPR000816">
    <property type="entry name" value="Peptidase_C15"/>
</dbReference>
<keyword evidence="7 11" id="KW-0378">Hydrolase</keyword>
<feature type="active site" evidence="10">
    <location>
        <position position="146"/>
    </location>
</feature>
<evidence type="ECO:0000256" key="2">
    <source>
        <dbReference type="ARBA" id="ARBA00002280"/>
    </source>
</evidence>
<dbReference type="Gene3D" id="3.40.630.20">
    <property type="entry name" value="Peptidase C15, pyroglutamyl peptidase I-like"/>
    <property type="match status" value="1"/>
</dbReference>
<proteinExistence type="inferred from homology"/>
<organism evidence="11 12">
    <name type="scientific">Inhella gelatinilytica</name>
    <dbReference type="NCBI Taxonomy" id="2795030"/>
    <lineage>
        <taxon>Bacteria</taxon>
        <taxon>Pseudomonadati</taxon>
        <taxon>Pseudomonadota</taxon>
        <taxon>Betaproteobacteria</taxon>
        <taxon>Burkholderiales</taxon>
        <taxon>Sphaerotilaceae</taxon>
        <taxon>Inhella</taxon>
    </lineage>
</organism>
<comment type="similarity">
    <text evidence="4">Belongs to the peptidase C15 family.</text>
</comment>
<comment type="catalytic activity">
    <reaction evidence="1 9">
        <text>Release of an N-terminal pyroglutamyl group from a polypeptide, the second amino acid generally not being Pro.</text>
        <dbReference type="EC" id="3.4.19.3"/>
    </reaction>
</comment>
<comment type="subcellular location">
    <subcellularLocation>
        <location evidence="3">Cytoplasm</location>
    </subcellularLocation>
</comment>
<dbReference type="AlphaFoldDB" id="A0A931NFJ2"/>
<evidence type="ECO:0000256" key="5">
    <source>
        <dbReference type="ARBA" id="ARBA00022490"/>
    </source>
</evidence>
<dbReference type="CDD" id="cd00501">
    <property type="entry name" value="Peptidase_C15"/>
    <property type="match status" value="1"/>
</dbReference>
<dbReference type="PROSITE" id="PS01334">
    <property type="entry name" value="PYRASE_CYS"/>
    <property type="match status" value="1"/>
</dbReference>
<dbReference type="RefSeq" id="WP_198101227.1">
    <property type="nucleotide sequence ID" value="NZ_JAEDAL010000006.1"/>
</dbReference>
<dbReference type="InterPro" id="IPR033694">
    <property type="entry name" value="PGPEP1_Cys_AS"/>
</dbReference>
<dbReference type="InterPro" id="IPR033693">
    <property type="entry name" value="PGPEP1_Glu_AS"/>
</dbReference>
<evidence type="ECO:0000256" key="10">
    <source>
        <dbReference type="PROSITE-ProRule" id="PRU10077"/>
    </source>
</evidence>
<dbReference type="GO" id="GO:0006508">
    <property type="term" value="P:proteolysis"/>
    <property type="evidence" value="ECO:0007669"/>
    <property type="project" value="UniProtKB-KW"/>
</dbReference>
<evidence type="ECO:0000256" key="1">
    <source>
        <dbReference type="ARBA" id="ARBA00001770"/>
    </source>
</evidence>
<dbReference type="NCBIfam" id="NF009676">
    <property type="entry name" value="PRK13197.1"/>
    <property type="match status" value="1"/>
</dbReference>
<keyword evidence="12" id="KW-1185">Reference proteome</keyword>
<comment type="function">
    <text evidence="2">Removes 5-oxoproline from various penultimate amino acid residues except L-proline.</text>
</comment>
<dbReference type="SUPFAM" id="SSF53182">
    <property type="entry name" value="Pyrrolidone carboxyl peptidase (pyroglutamate aminopeptidase)"/>
    <property type="match status" value="1"/>
</dbReference>
<dbReference type="Pfam" id="PF01470">
    <property type="entry name" value="Peptidase_C15"/>
    <property type="match status" value="1"/>
</dbReference>
<evidence type="ECO:0000256" key="3">
    <source>
        <dbReference type="ARBA" id="ARBA00004496"/>
    </source>
</evidence>
<dbReference type="NCBIfam" id="TIGR00504">
    <property type="entry name" value="pyro_pdase"/>
    <property type="match status" value="1"/>
</dbReference>
<keyword evidence="6" id="KW-0645">Protease</keyword>
<dbReference type="PRINTS" id="PR00706">
    <property type="entry name" value="PYROGLUPTASE"/>
</dbReference>
<dbReference type="GO" id="GO:0005829">
    <property type="term" value="C:cytosol"/>
    <property type="evidence" value="ECO:0007669"/>
    <property type="project" value="InterPro"/>
</dbReference>
<sequence>MQAQAPLLITGFEPFDGDSINSSWLLAQALADSPLQGCAVVARQLPVSFGRSLAALTEAVQQVRPQLVLAMGQAANRDVLSFERVALNLIDARIPDNDGVQPIDSPVVPRSPSAYFSTLPLKTMVRAAQAVGVPAELSLTAGSYVCNQVFYGLQHRLRRNAAVRSGFLHVPALSGPQPPLRLEVMVAGVRAALTAALNTPDGADLALSAGFES</sequence>
<dbReference type="GO" id="GO:0016920">
    <property type="term" value="F:pyroglutamyl-peptidase activity"/>
    <property type="evidence" value="ECO:0007669"/>
    <property type="project" value="UniProtKB-EC"/>
</dbReference>
<evidence type="ECO:0000313" key="12">
    <source>
        <dbReference type="Proteomes" id="UP000620139"/>
    </source>
</evidence>
<dbReference type="EC" id="3.4.19.3" evidence="9"/>
<comment type="caution">
    <text evidence="11">The sequence shown here is derived from an EMBL/GenBank/DDBJ whole genome shotgun (WGS) entry which is preliminary data.</text>
</comment>
<dbReference type="PIRSF" id="PIRSF015592">
    <property type="entry name" value="Prld-crbxl_pptds"/>
    <property type="match status" value="1"/>
</dbReference>